<dbReference type="AlphaFoldDB" id="A0AAV4GKS6"/>
<proteinExistence type="predicted"/>
<evidence type="ECO:0000313" key="2">
    <source>
        <dbReference type="Proteomes" id="UP000762676"/>
    </source>
</evidence>
<sequence>MKFADGLGTATVPVHHRSDAVKLIREIWPDGEKSFILQSPGEETSLITRVRHERQLAQVLIMRRWWRYLPPFLPSSFSSSASTVFFLLLSSRPLLSSTCLLRLGLLAWWLGCLAGWCTWKWSSRYRVGSGQTKELDHCRSRPAAAGVLL</sequence>
<name>A0AAV4GKS6_9GAST</name>
<evidence type="ECO:0000313" key="1">
    <source>
        <dbReference type="EMBL" id="GFR85869.1"/>
    </source>
</evidence>
<organism evidence="1 2">
    <name type="scientific">Elysia marginata</name>
    <dbReference type="NCBI Taxonomy" id="1093978"/>
    <lineage>
        <taxon>Eukaryota</taxon>
        <taxon>Metazoa</taxon>
        <taxon>Spiralia</taxon>
        <taxon>Lophotrochozoa</taxon>
        <taxon>Mollusca</taxon>
        <taxon>Gastropoda</taxon>
        <taxon>Heterobranchia</taxon>
        <taxon>Euthyneura</taxon>
        <taxon>Panpulmonata</taxon>
        <taxon>Sacoglossa</taxon>
        <taxon>Placobranchoidea</taxon>
        <taxon>Plakobranchidae</taxon>
        <taxon>Elysia</taxon>
    </lineage>
</organism>
<keyword evidence="2" id="KW-1185">Reference proteome</keyword>
<dbReference type="EMBL" id="BMAT01001456">
    <property type="protein sequence ID" value="GFR85869.1"/>
    <property type="molecule type" value="Genomic_DNA"/>
</dbReference>
<reference evidence="1 2" key="1">
    <citation type="journal article" date="2021" name="Elife">
        <title>Chloroplast acquisition without the gene transfer in kleptoplastic sea slugs, Plakobranchus ocellatus.</title>
        <authorList>
            <person name="Maeda T."/>
            <person name="Takahashi S."/>
            <person name="Yoshida T."/>
            <person name="Shimamura S."/>
            <person name="Takaki Y."/>
            <person name="Nagai Y."/>
            <person name="Toyoda A."/>
            <person name="Suzuki Y."/>
            <person name="Arimoto A."/>
            <person name="Ishii H."/>
            <person name="Satoh N."/>
            <person name="Nishiyama T."/>
            <person name="Hasebe M."/>
            <person name="Maruyama T."/>
            <person name="Minagawa J."/>
            <person name="Obokata J."/>
            <person name="Shigenobu S."/>
        </authorList>
    </citation>
    <scope>NUCLEOTIDE SEQUENCE [LARGE SCALE GENOMIC DNA]</scope>
</reference>
<gene>
    <name evidence="1" type="ORF">ElyMa_000707000</name>
</gene>
<accession>A0AAV4GKS6</accession>
<dbReference type="Proteomes" id="UP000762676">
    <property type="component" value="Unassembled WGS sequence"/>
</dbReference>
<comment type="caution">
    <text evidence="1">The sequence shown here is derived from an EMBL/GenBank/DDBJ whole genome shotgun (WGS) entry which is preliminary data.</text>
</comment>
<protein>
    <submittedName>
        <fullName evidence="1">Uncharacterized protein</fullName>
    </submittedName>
</protein>